<dbReference type="AlphaFoldDB" id="A0A0A9GF32"/>
<reference evidence="1" key="1">
    <citation type="submission" date="2014-09" db="EMBL/GenBank/DDBJ databases">
        <authorList>
            <person name="Magalhaes I.L.F."/>
            <person name="Oliveira U."/>
            <person name="Santos F.R."/>
            <person name="Vidigal T.H.D.A."/>
            <person name="Brescovit A.D."/>
            <person name="Santos A.J."/>
        </authorList>
    </citation>
    <scope>NUCLEOTIDE SEQUENCE</scope>
    <source>
        <tissue evidence="1">Shoot tissue taken approximately 20 cm above the soil surface</tissue>
    </source>
</reference>
<protein>
    <submittedName>
        <fullName evidence="1">Uncharacterized protein</fullName>
    </submittedName>
</protein>
<proteinExistence type="predicted"/>
<sequence length="28" mass="3040">MRDGMTLSSALPSHHCIEVVTGHGMPKF</sequence>
<name>A0A0A9GF32_ARUDO</name>
<evidence type="ECO:0000313" key="1">
    <source>
        <dbReference type="EMBL" id="JAE19288.1"/>
    </source>
</evidence>
<organism evidence="1">
    <name type="scientific">Arundo donax</name>
    <name type="common">Giant reed</name>
    <name type="synonym">Donax arundinaceus</name>
    <dbReference type="NCBI Taxonomy" id="35708"/>
    <lineage>
        <taxon>Eukaryota</taxon>
        <taxon>Viridiplantae</taxon>
        <taxon>Streptophyta</taxon>
        <taxon>Embryophyta</taxon>
        <taxon>Tracheophyta</taxon>
        <taxon>Spermatophyta</taxon>
        <taxon>Magnoliopsida</taxon>
        <taxon>Liliopsida</taxon>
        <taxon>Poales</taxon>
        <taxon>Poaceae</taxon>
        <taxon>PACMAD clade</taxon>
        <taxon>Arundinoideae</taxon>
        <taxon>Arundineae</taxon>
        <taxon>Arundo</taxon>
    </lineage>
</organism>
<dbReference type="EMBL" id="GBRH01178608">
    <property type="protein sequence ID" value="JAE19288.1"/>
    <property type="molecule type" value="Transcribed_RNA"/>
</dbReference>
<reference evidence="1" key="2">
    <citation type="journal article" date="2015" name="Data Brief">
        <title>Shoot transcriptome of the giant reed, Arundo donax.</title>
        <authorList>
            <person name="Barrero R.A."/>
            <person name="Guerrero F.D."/>
            <person name="Moolhuijzen P."/>
            <person name="Goolsby J.A."/>
            <person name="Tidwell J."/>
            <person name="Bellgard S.E."/>
            <person name="Bellgard M.I."/>
        </authorList>
    </citation>
    <scope>NUCLEOTIDE SEQUENCE</scope>
    <source>
        <tissue evidence="1">Shoot tissue taken approximately 20 cm above the soil surface</tissue>
    </source>
</reference>
<accession>A0A0A9GF32</accession>